<reference evidence="1 2" key="1">
    <citation type="submission" date="2019-07" db="EMBL/GenBank/DDBJ databases">
        <title>Genome sequencing of lignin-degrading bacterial isolates.</title>
        <authorList>
            <person name="Gladden J."/>
        </authorList>
    </citation>
    <scope>NUCLEOTIDE SEQUENCE [LARGE SCALE GENOMIC DNA]</scope>
    <source>
        <strain evidence="1 2">J11</strain>
    </source>
</reference>
<dbReference type="EMBL" id="VLJN01000045">
    <property type="protein sequence ID" value="TWG80383.1"/>
    <property type="molecule type" value="Genomic_DNA"/>
</dbReference>
<gene>
    <name evidence="1" type="ORF">L602_000500000290</name>
</gene>
<dbReference type="Proteomes" id="UP000318141">
    <property type="component" value="Unassembled WGS sequence"/>
</dbReference>
<dbReference type="AlphaFoldDB" id="A0A562B5K5"/>
<organism evidence="1 2">
    <name type="scientific">Cupriavidus gilardii J11</name>
    <dbReference type="NCBI Taxonomy" id="936133"/>
    <lineage>
        <taxon>Bacteria</taxon>
        <taxon>Pseudomonadati</taxon>
        <taxon>Pseudomonadota</taxon>
        <taxon>Betaproteobacteria</taxon>
        <taxon>Burkholderiales</taxon>
        <taxon>Burkholderiaceae</taxon>
        <taxon>Cupriavidus</taxon>
    </lineage>
</organism>
<proteinExistence type="predicted"/>
<evidence type="ECO:0000313" key="1">
    <source>
        <dbReference type="EMBL" id="TWG80383.1"/>
    </source>
</evidence>
<name>A0A562B5K5_9BURK</name>
<accession>A0A562B5K5</accession>
<evidence type="ECO:0000313" key="2">
    <source>
        <dbReference type="Proteomes" id="UP000318141"/>
    </source>
</evidence>
<comment type="caution">
    <text evidence="1">The sequence shown here is derived from an EMBL/GenBank/DDBJ whole genome shotgun (WGS) entry which is preliminary data.</text>
</comment>
<evidence type="ECO:0008006" key="3">
    <source>
        <dbReference type="Google" id="ProtNLM"/>
    </source>
</evidence>
<sequence>MCVNYVPLQRKVLRDVFGVEPPPQPWQPEIWPDYLAPIVRVDDRGQRAAAF</sequence>
<protein>
    <recommendedName>
        <fullName evidence="3">SOS response associated peptidase (SRAP)</fullName>
    </recommendedName>
</protein>
<keyword evidence="2" id="KW-1185">Reference proteome</keyword>